<keyword evidence="2 7" id="KW-0256">Endoplasmic reticulum</keyword>
<protein>
    <recommendedName>
        <fullName evidence="7">Trafficking protein particle complex subunit</fullName>
    </recommendedName>
</protein>
<dbReference type="GO" id="GO:0030008">
    <property type="term" value="C:TRAPP complex"/>
    <property type="evidence" value="ECO:0007669"/>
    <property type="project" value="UniProtKB-UniRule"/>
</dbReference>
<organism evidence="8">
    <name type="scientific">Timema bartmani</name>
    <dbReference type="NCBI Taxonomy" id="61472"/>
    <lineage>
        <taxon>Eukaryota</taxon>
        <taxon>Metazoa</taxon>
        <taxon>Ecdysozoa</taxon>
        <taxon>Arthropoda</taxon>
        <taxon>Hexapoda</taxon>
        <taxon>Insecta</taxon>
        <taxon>Pterygota</taxon>
        <taxon>Neoptera</taxon>
        <taxon>Polyneoptera</taxon>
        <taxon>Phasmatodea</taxon>
        <taxon>Timematodea</taxon>
        <taxon>Timematoidea</taxon>
        <taxon>Timematidae</taxon>
        <taxon>Timema</taxon>
    </lineage>
</organism>
<evidence type="ECO:0000313" key="8">
    <source>
        <dbReference type="EMBL" id="CAD7439685.1"/>
    </source>
</evidence>
<dbReference type="CDD" id="cd14855">
    <property type="entry name" value="TRAPPC1_MUM2"/>
    <property type="match status" value="1"/>
</dbReference>
<dbReference type="FunFam" id="3.30.450.70:FF:000004">
    <property type="entry name" value="Trafficking protein particle complex 1"/>
    <property type="match status" value="1"/>
</dbReference>
<name>A0A7R9ESM9_9NEOP</name>
<dbReference type="GO" id="GO:0005794">
    <property type="term" value="C:Golgi apparatus"/>
    <property type="evidence" value="ECO:0007669"/>
    <property type="project" value="UniProtKB-SubCell"/>
</dbReference>
<dbReference type="PANTHER" id="PTHR23249">
    <property type="entry name" value="TRAFFICKING PROTEIN PARTICLE COMPLEX SUBUNIT"/>
    <property type="match status" value="1"/>
</dbReference>
<dbReference type="EMBL" id="OD564755">
    <property type="protein sequence ID" value="CAD7439685.1"/>
    <property type="molecule type" value="Genomic_DNA"/>
</dbReference>
<dbReference type="Gene3D" id="3.30.450.70">
    <property type="match status" value="1"/>
</dbReference>
<dbReference type="AlphaFoldDB" id="A0A7R9ESM9"/>
<accession>A0A7R9ESM9</accession>
<evidence type="ECO:0000256" key="3">
    <source>
        <dbReference type="ARBA" id="ARBA00022892"/>
    </source>
</evidence>
<evidence type="ECO:0000256" key="6">
    <source>
        <dbReference type="ARBA" id="ARBA00062874"/>
    </source>
</evidence>
<comment type="subcellular location">
    <subcellularLocation>
        <location evidence="7">Endoplasmic reticulum</location>
    </subcellularLocation>
    <subcellularLocation>
        <location evidence="7">Golgi apparatus</location>
        <location evidence="7">cis-Golgi network</location>
    </subcellularLocation>
</comment>
<dbReference type="SMART" id="SM01399">
    <property type="entry name" value="Sybindin"/>
    <property type="match status" value="1"/>
</dbReference>
<evidence type="ECO:0000256" key="7">
    <source>
        <dbReference type="RuleBase" id="RU366065"/>
    </source>
</evidence>
<evidence type="ECO:0000256" key="2">
    <source>
        <dbReference type="ARBA" id="ARBA00022824"/>
    </source>
</evidence>
<reference evidence="8" key="1">
    <citation type="submission" date="2020-11" db="EMBL/GenBank/DDBJ databases">
        <authorList>
            <person name="Tran Van P."/>
        </authorList>
    </citation>
    <scope>NUCLEOTIDE SEQUENCE</scope>
</reference>
<sequence>MTVHNIYIFDRYGSLLYYYEWNRLKQSGITREEEAKLMYGMLFSIKSFVNKISPLDTKDGFLCYKTSKYSLHFFETPSSIKFVLTTDVGAQNVREFLQQIYSQIYVEYAVKNPVWQNNKPIKRTELADQAAKEAVHLSPEAGLGVMFLDLKGYVRRGVLCTWHELWVSTPAQNKLRSIKDGPNDLTVLMGL</sequence>
<dbReference type="InterPro" id="IPR011012">
    <property type="entry name" value="Longin-like_dom_sf"/>
</dbReference>
<comment type="similarity">
    <text evidence="5">Belongs to the TRAPP small subunits family. BET5 subfamily.</text>
</comment>
<dbReference type="GO" id="GO:0005783">
    <property type="term" value="C:endoplasmic reticulum"/>
    <property type="evidence" value="ECO:0007669"/>
    <property type="project" value="UniProtKB-SubCell"/>
</dbReference>
<keyword evidence="3 7" id="KW-0931">ER-Golgi transport</keyword>
<dbReference type="PANTHER" id="PTHR23249:SF16">
    <property type="entry name" value="TRAFFICKING PROTEIN PARTICLE COMPLEX SUBUNIT 1"/>
    <property type="match status" value="1"/>
</dbReference>
<dbReference type="InterPro" id="IPR007233">
    <property type="entry name" value="TRAPPC"/>
</dbReference>
<keyword evidence="1 7" id="KW-0813">Transport</keyword>
<keyword evidence="4 7" id="KW-0333">Golgi apparatus</keyword>
<dbReference type="Pfam" id="PF04099">
    <property type="entry name" value="Sybindin"/>
    <property type="match status" value="1"/>
</dbReference>
<evidence type="ECO:0000256" key="1">
    <source>
        <dbReference type="ARBA" id="ARBA00022448"/>
    </source>
</evidence>
<proteinExistence type="inferred from homology"/>
<evidence type="ECO:0000256" key="5">
    <source>
        <dbReference type="ARBA" id="ARBA00038167"/>
    </source>
</evidence>
<evidence type="ECO:0000256" key="4">
    <source>
        <dbReference type="ARBA" id="ARBA00023034"/>
    </source>
</evidence>
<gene>
    <name evidence="8" type="ORF">TBIB3V08_LOCUS2233</name>
</gene>
<dbReference type="SUPFAM" id="SSF64356">
    <property type="entry name" value="SNARE-like"/>
    <property type="match status" value="1"/>
</dbReference>
<comment type="subunit">
    <text evidence="6">Part of the multisubunit transport protein particle (TRAPP) complex. The heterodimer TRAPPC6B-TRAPPC3 interacts with TRAPPC1 likely providing a core for TRAPP complex formation.</text>
</comment>
<dbReference type="GO" id="GO:0006888">
    <property type="term" value="P:endoplasmic reticulum to Golgi vesicle-mediated transport"/>
    <property type="evidence" value="ECO:0007669"/>
    <property type="project" value="UniProtKB-UniRule"/>
</dbReference>